<dbReference type="Gene3D" id="3.40.50.10420">
    <property type="entry name" value="NagB/RpiA/CoA transferase-like"/>
    <property type="match status" value="1"/>
</dbReference>
<reference evidence="9" key="2">
    <citation type="submission" date="2018-11" db="EMBL/GenBank/DDBJ databases">
        <authorList>
            <consortium name="Pathogen Informatics"/>
        </authorList>
    </citation>
    <scope>NUCLEOTIDE SEQUENCE [LARGE SCALE GENOMIC DNA]</scope>
</reference>
<dbReference type="EC" id="6.3.3.2" evidence="5 7"/>
<comment type="similarity">
    <text evidence="1 7">Belongs to the 5-formyltetrahydrofolate cyclo-ligase family.</text>
</comment>
<evidence type="ECO:0000256" key="5">
    <source>
        <dbReference type="ARBA" id="ARBA00038966"/>
    </source>
</evidence>
<dbReference type="EMBL" id="UYWY01019383">
    <property type="protein sequence ID" value="VDM36914.1"/>
    <property type="molecule type" value="Genomic_DNA"/>
</dbReference>
<dbReference type="GO" id="GO:0009396">
    <property type="term" value="P:folic acid-containing compound biosynthetic process"/>
    <property type="evidence" value="ECO:0007669"/>
    <property type="project" value="TreeGrafter"/>
</dbReference>
<sequence length="220" mass="24372">MTCRTAIRLQTISMATAVAGMHSKVDGIVSAKREMRMRLKSAAEKISSNDIFNESRSITAKVLSAGWYQRCSRLSVYVSTTGEADTTGIIRESILNGKQVFIPNFQRGSNKMDMLRLASLDEFDKLHAVLWGIKQHASPRDELSWRHSGALDVIIVPGIAFTAQGHRLGHGKGFYDRFITEHCQMFGSAPFSVALALSYQIVDRLPVTAYDVPIDHVLTA</sequence>
<dbReference type="PANTHER" id="PTHR23407">
    <property type="entry name" value="ATPASE INHIBITOR/5-FORMYLTETRAHYDROFOLATE CYCLO-LIGASE"/>
    <property type="match status" value="1"/>
</dbReference>
<reference evidence="8 10" key="1">
    <citation type="submission" date="2014-11" db="EMBL/GenBank/DDBJ databases">
        <title>Genetic blueprint of the zoonotic pathogen Toxocara canis.</title>
        <authorList>
            <person name="Zhu X.-Q."/>
            <person name="Korhonen P.K."/>
            <person name="Cai H."/>
            <person name="Young N.D."/>
            <person name="Nejsum P."/>
            <person name="von Samson-Himmelstjerna G."/>
            <person name="Boag P.R."/>
            <person name="Tan P."/>
            <person name="Li Q."/>
            <person name="Min J."/>
            <person name="Yang Y."/>
            <person name="Wang X."/>
            <person name="Fang X."/>
            <person name="Hall R.S."/>
            <person name="Hofmann A."/>
            <person name="Sternberg P.W."/>
            <person name="Jex A.R."/>
            <person name="Gasser R.B."/>
        </authorList>
    </citation>
    <scope>NUCLEOTIDE SEQUENCE [LARGE SCALE GENOMIC DNA]</scope>
    <source>
        <strain evidence="8">PN_DK_2014</strain>
    </source>
</reference>
<accession>A0A0B2UNQ4</accession>
<dbReference type="OrthoDB" id="2015992at2759"/>
<feature type="binding site" evidence="6">
    <location>
        <begin position="167"/>
        <end position="175"/>
    </location>
    <ligand>
        <name>ATP</name>
        <dbReference type="ChEBI" id="CHEBI:30616"/>
    </ligand>
</feature>
<dbReference type="Pfam" id="PF01812">
    <property type="entry name" value="5-FTHF_cyc-lig"/>
    <property type="match status" value="1"/>
</dbReference>
<dbReference type="GO" id="GO:0005524">
    <property type="term" value="F:ATP binding"/>
    <property type="evidence" value="ECO:0007669"/>
    <property type="project" value="UniProtKB-KW"/>
</dbReference>
<keyword evidence="10" id="KW-1185">Reference proteome</keyword>
<dbReference type="NCBIfam" id="TIGR02727">
    <property type="entry name" value="MTHFS_bact"/>
    <property type="match status" value="1"/>
</dbReference>
<keyword evidence="8" id="KW-0436">Ligase</keyword>
<feature type="binding site" evidence="6">
    <location>
        <begin position="32"/>
        <end position="36"/>
    </location>
    <ligand>
        <name>ATP</name>
        <dbReference type="ChEBI" id="CHEBI:30616"/>
    </ligand>
</feature>
<dbReference type="SUPFAM" id="SSF100950">
    <property type="entry name" value="NagB/RpiA/CoA transferase-like"/>
    <property type="match status" value="1"/>
</dbReference>
<proteinExistence type="inferred from homology"/>
<dbReference type="GO" id="GO:0030272">
    <property type="term" value="F:5-formyltetrahydrofolate cyclo-ligase activity"/>
    <property type="evidence" value="ECO:0007669"/>
    <property type="project" value="UniProtKB-EC"/>
</dbReference>
<dbReference type="GO" id="GO:0046872">
    <property type="term" value="F:metal ion binding"/>
    <property type="evidence" value="ECO:0007669"/>
    <property type="project" value="UniProtKB-KW"/>
</dbReference>
<protein>
    <recommendedName>
        <fullName evidence="5 7">5-formyltetrahydrofolate cyclo-ligase</fullName>
        <ecNumber evidence="5 7">6.3.3.2</ecNumber>
    </recommendedName>
</protein>
<dbReference type="Proteomes" id="UP000031036">
    <property type="component" value="Unassembled WGS sequence"/>
</dbReference>
<keyword evidence="2 6" id="KW-0547">Nucleotide-binding</keyword>
<dbReference type="EMBL" id="JPKZ01022854">
    <property type="protein sequence ID" value="KHN70702.1"/>
    <property type="molecule type" value="Genomic_DNA"/>
</dbReference>
<evidence type="ECO:0000256" key="7">
    <source>
        <dbReference type="RuleBase" id="RU361279"/>
    </source>
</evidence>
<evidence type="ECO:0000256" key="1">
    <source>
        <dbReference type="ARBA" id="ARBA00010638"/>
    </source>
</evidence>
<evidence type="ECO:0000313" key="10">
    <source>
        <dbReference type="Proteomes" id="UP000031036"/>
    </source>
</evidence>
<dbReference type="GO" id="GO:0005739">
    <property type="term" value="C:mitochondrion"/>
    <property type="evidence" value="ECO:0007669"/>
    <property type="project" value="TreeGrafter"/>
</dbReference>
<keyword evidence="7" id="KW-0479">Metal-binding</keyword>
<evidence type="ECO:0000256" key="3">
    <source>
        <dbReference type="ARBA" id="ARBA00022840"/>
    </source>
</evidence>
<organism evidence="8 10">
    <name type="scientific">Toxocara canis</name>
    <name type="common">Canine roundworm</name>
    <dbReference type="NCBI Taxonomy" id="6265"/>
    <lineage>
        <taxon>Eukaryota</taxon>
        <taxon>Metazoa</taxon>
        <taxon>Ecdysozoa</taxon>
        <taxon>Nematoda</taxon>
        <taxon>Chromadorea</taxon>
        <taxon>Rhabditida</taxon>
        <taxon>Spirurina</taxon>
        <taxon>Ascaridomorpha</taxon>
        <taxon>Ascaridoidea</taxon>
        <taxon>Toxocaridae</taxon>
        <taxon>Toxocara</taxon>
    </lineage>
</organism>
<gene>
    <name evidence="8" type="primary">Y106G6E.4</name>
    <name evidence="8" type="ORF">Tcan_10265</name>
    <name evidence="9" type="ORF">TCNE_LOCUS5702</name>
</gene>
<dbReference type="OMA" id="STIYPCQ"/>
<evidence type="ECO:0000256" key="4">
    <source>
        <dbReference type="ARBA" id="ARBA00036539"/>
    </source>
</evidence>
<dbReference type="AlphaFoldDB" id="A0A0B2UNQ4"/>
<keyword evidence="7" id="KW-0460">Magnesium</keyword>
<name>A0A0B2UNQ4_TOXCA</name>
<evidence type="ECO:0000256" key="6">
    <source>
        <dbReference type="PIRSR" id="PIRSR006806-1"/>
    </source>
</evidence>
<dbReference type="STRING" id="6265.A0A0B2UNQ4"/>
<feature type="binding site" evidence="6">
    <location>
        <position position="78"/>
    </location>
    <ligand>
        <name>substrate</name>
    </ligand>
</feature>
<dbReference type="PIRSF" id="PIRSF006806">
    <property type="entry name" value="FTHF_cligase"/>
    <property type="match status" value="1"/>
</dbReference>
<keyword evidence="3 6" id="KW-0067">ATP-binding</keyword>
<dbReference type="InterPro" id="IPR002698">
    <property type="entry name" value="FTHF_cligase"/>
</dbReference>
<comment type="cofactor">
    <cofactor evidence="7">
        <name>Mg(2+)</name>
        <dbReference type="ChEBI" id="CHEBI:18420"/>
    </cofactor>
</comment>
<dbReference type="InterPro" id="IPR037171">
    <property type="entry name" value="NagB/RpiA_transferase-like"/>
</dbReference>
<evidence type="ECO:0000313" key="8">
    <source>
        <dbReference type="EMBL" id="KHN70702.1"/>
    </source>
</evidence>
<dbReference type="PANTHER" id="PTHR23407:SF1">
    <property type="entry name" value="5-FORMYLTETRAHYDROFOLATE CYCLO-LIGASE"/>
    <property type="match status" value="1"/>
</dbReference>
<dbReference type="InterPro" id="IPR024185">
    <property type="entry name" value="FTHF_cligase-like_sf"/>
</dbReference>
<feature type="binding site" evidence="6">
    <location>
        <position position="83"/>
    </location>
    <ligand>
        <name>substrate</name>
    </ligand>
</feature>
<comment type="catalytic activity">
    <reaction evidence="4 7">
        <text>(6S)-5-formyl-5,6,7,8-tetrahydrofolate + ATP = (6R)-5,10-methenyltetrahydrofolate + ADP + phosphate</text>
        <dbReference type="Rhea" id="RHEA:10488"/>
        <dbReference type="ChEBI" id="CHEBI:30616"/>
        <dbReference type="ChEBI" id="CHEBI:43474"/>
        <dbReference type="ChEBI" id="CHEBI:57455"/>
        <dbReference type="ChEBI" id="CHEBI:57457"/>
        <dbReference type="ChEBI" id="CHEBI:456216"/>
        <dbReference type="EC" id="6.3.3.2"/>
    </reaction>
</comment>
<dbReference type="GO" id="GO:0035999">
    <property type="term" value="P:tetrahydrofolate interconversion"/>
    <property type="evidence" value="ECO:0007669"/>
    <property type="project" value="TreeGrafter"/>
</dbReference>
<evidence type="ECO:0000256" key="2">
    <source>
        <dbReference type="ARBA" id="ARBA00022741"/>
    </source>
</evidence>
<evidence type="ECO:0000313" key="9">
    <source>
        <dbReference type="EMBL" id="VDM36914.1"/>
    </source>
</evidence>